<evidence type="ECO:0000313" key="3">
    <source>
        <dbReference type="EMBL" id="TWT72468.1"/>
    </source>
</evidence>
<name>A0A5C5YC09_9PLAN</name>
<feature type="transmembrane region" description="Helical" evidence="2">
    <location>
        <begin position="157"/>
        <end position="181"/>
    </location>
</feature>
<keyword evidence="2" id="KW-1133">Transmembrane helix</keyword>
<feature type="transmembrane region" description="Helical" evidence="2">
    <location>
        <begin position="245"/>
        <end position="265"/>
    </location>
</feature>
<dbReference type="Proteomes" id="UP000317238">
    <property type="component" value="Unassembled WGS sequence"/>
</dbReference>
<dbReference type="Gene3D" id="2.20.28.160">
    <property type="match status" value="1"/>
</dbReference>
<protein>
    <submittedName>
        <fullName evidence="3">Uncharacterized protein</fullName>
    </submittedName>
</protein>
<sequence length="370" mass="38676">MTTIQQLCPGCGRQLQLPAEAVGKTARCPACEATFQVTGNAADVQTDPWAAGTAPVSPGSAPSGSFGSSPGAGPSPVNPYQPSASTSPAVTIGPYQVVDVSFEQIFQTSWAIFQQRWVNLLLTTLVVMGVGIAMVALFFLLFGGVGMFFGAAGADGMSVLAIVLGALIFIPAMMLLSGYIWTGWGRAIIAIAQDHPNPLSEMMPPMSLVMRVILSSLLIGAIVLGTVMFFGIFVGLLGAAAGPDAAATLGGIVGVVFQLVAQFVFQFFMWPWLYSICCGKSTAMGAIGDSFRIAMHNKLTSLLIVVVSIGLSLVGTLMCYVGLLVTTPASMLLTAVAFLMMSSQYVADPRFVSDPGFPRQQPPPQQPAGY</sequence>
<keyword evidence="2" id="KW-0812">Transmembrane</keyword>
<gene>
    <name evidence="3" type="ORF">Pan14r_47880</name>
</gene>
<evidence type="ECO:0000313" key="4">
    <source>
        <dbReference type="Proteomes" id="UP000317238"/>
    </source>
</evidence>
<feature type="transmembrane region" description="Helical" evidence="2">
    <location>
        <begin position="302"/>
        <end position="323"/>
    </location>
</feature>
<evidence type="ECO:0000256" key="2">
    <source>
        <dbReference type="SAM" id="Phobius"/>
    </source>
</evidence>
<feature type="transmembrane region" description="Helical" evidence="2">
    <location>
        <begin position="212"/>
        <end position="239"/>
    </location>
</feature>
<feature type="transmembrane region" description="Helical" evidence="2">
    <location>
        <begin position="120"/>
        <end position="151"/>
    </location>
</feature>
<dbReference type="OrthoDB" id="286212at2"/>
<organism evidence="3 4">
    <name type="scientific">Crateriforma conspicua</name>
    <dbReference type="NCBI Taxonomy" id="2527996"/>
    <lineage>
        <taxon>Bacteria</taxon>
        <taxon>Pseudomonadati</taxon>
        <taxon>Planctomycetota</taxon>
        <taxon>Planctomycetia</taxon>
        <taxon>Planctomycetales</taxon>
        <taxon>Planctomycetaceae</taxon>
        <taxon>Crateriforma</taxon>
    </lineage>
</organism>
<evidence type="ECO:0000256" key="1">
    <source>
        <dbReference type="SAM" id="MobiDB-lite"/>
    </source>
</evidence>
<comment type="caution">
    <text evidence="3">The sequence shown here is derived from an EMBL/GenBank/DDBJ whole genome shotgun (WGS) entry which is preliminary data.</text>
</comment>
<keyword evidence="2" id="KW-0472">Membrane</keyword>
<proteinExistence type="predicted"/>
<feature type="region of interest" description="Disordered" evidence="1">
    <location>
        <begin position="48"/>
        <end position="85"/>
    </location>
</feature>
<accession>A0A5C5YC09</accession>
<dbReference type="EMBL" id="SJPL01000001">
    <property type="protein sequence ID" value="TWT72468.1"/>
    <property type="molecule type" value="Genomic_DNA"/>
</dbReference>
<dbReference type="AlphaFoldDB" id="A0A5C5YC09"/>
<keyword evidence="4" id="KW-1185">Reference proteome</keyword>
<reference evidence="3 4" key="1">
    <citation type="submission" date="2019-02" db="EMBL/GenBank/DDBJ databases">
        <title>Deep-cultivation of Planctomycetes and their phenomic and genomic characterization uncovers novel biology.</title>
        <authorList>
            <person name="Wiegand S."/>
            <person name="Jogler M."/>
            <person name="Boedeker C."/>
            <person name="Pinto D."/>
            <person name="Vollmers J."/>
            <person name="Rivas-Marin E."/>
            <person name="Kohn T."/>
            <person name="Peeters S.H."/>
            <person name="Heuer A."/>
            <person name="Rast P."/>
            <person name="Oberbeckmann S."/>
            <person name="Bunk B."/>
            <person name="Jeske O."/>
            <person name="Meyerdierks A."/>
            <person name="Storesund J.E."/>
            <person name="Kallscheuer N."/>
            <person name="Luecker S."/>
            <person name="Lage O.M."/>
            <person name="Pohl T."/>
            <person name="Merkel B.J."/>
            <person name="Hornburger P."/>
            <person name="Mueller R.-W."/>
            <person name="Bruemmer F."/>
            <person name="Labrenz M."/>
            <person name="Spormann A.M."/>
            <person name="Op Den Camp H."/>
            <person name="Overmann J."/>
            <person name="Amann R."/>
            <person name="Jetten M.S.M."/>
            <person name="Mascher T."/>
            <person name="Medema M.H."/>
            <person name="Devos D.P."/>
            <person name="Kaster A.-K."/>
            <person name="Ovreas L."/>
            <person name="Rohde M."/>
            <person name="Galperin M.Y."/>
            <person name="Jogler C."/>
        </authorList>
    </citation>
    <scope>NUCLEOTIDE SEQUENCE [LARGE SCALE GENOMIC DNA]</scope>
    <source>
        <strain evidence="3 4">Pan14r</strain>
    </source>
</reference>
<dbReference type="RefSeq" id="WP_146440337.1">
    <property type="nucleotide sequence ID" value="NZ_SJPL01000001.1"/>
</dbReference>
<feature type="compositionally biased region" description="Low complexity" evidence="1">
    <location>
        <begin position="50"/>
        <end position="75"/>
    </location>
</feature>